<dbReference type="PANTHER" id="PTHR46128:SF211">
    <property type="entry name" value="PENTACOTRIPEPTIDE-REPEAT REGION OF PRORP DOMAIN-CONTAINING PROTEIN"/>
    <property type="match status" value="1"/>
</dbReference>
<dbReference type="Pfam" id="PF01535">
    <property type="entry name" value="PPR"/>
    <property type="match status" value="4"/>
</dbReference>
<dbReference type="AlphaFoldDB" id="A0ABD1BDA9"/>
<comment type="caution">
    <text evidence="4">The sequence shown here is derived from an EMBL/GenBank/DDBJ whole genome shotgun (WGS) entry which is preliminary data.</text>
</comment>
<evidence type="ECO:0000256" key="2">
    <source>
        <dbReference type="ARBA" id="ARBA00022737"/>
    </source>
</evidence>
<reference evidence="4 5" key="1">
    <citation type="submission" date="2024-04" db="EMBL/GenBank/DDBJ databases">
        <title>Genome assembly C_amara_ONT_v2.</title>
        <authorList>
            <person name="Yant L."/>
            <person name="Moore C."/>
            <person name="Slenker M."/>
        </authorList>
    </citation>
    <scope>NUCLEOTIDE SEQUENCE [LARGE SCALE GENOMIC DNA]</scope>
    <source>
        <tissue evidence="4">Leaf</tissue>
    </source>
</reference>
<evidence type="ECO:0000313" key="4">
    <source>
        <dbReference type="EMBL" id="KAL1208981.1"/>
    </source>
</evidence>
<dbReference type="NCBIfam" id="TIGR00756">
    <property type="entry name" value="PPR"/>
    <property type="match status" value="2"/>
</dbReference>
<evidence type="ECO:0000256" key="3">
    <source>
        <dbReference type="PROSITE-ProRule" id="PRU00708"/>
    </source>
</evidence>
<dbReference type="PANTHER" id="PTHR46128">
    <property type="entry name" value="MITOCHONDRIAL GROUP I INTRON SPLICING FACTOR CCM1"/>
    <property type="match status" value="1"/>
</dbReference>
<sequence>MLVSGLCVNGETEKAVALFKEIIDIKTLDGDGLRNVYGIVVRGFCKEKKMEAAERFIFQMEETGIGPIIDRHCKNMNLPEALGFLDQMLGKGLKINCVIVSSILQCYCKMGMCLEELQKFKEF</sequence>
<keyword evidence="5" id="KW-1185">Reference proteome</keyword>
<evidence type="ECO:0000313" key="5">
    <source>
        <dbReference type="Proteomes" id="UP001558713"/>
    </source>
</evidence>
<dbReference type="InterPro" id="IPR011990">
    <property type="entry name" value="TPR-like_helical_dom_sf"/>
</dbReference>
<evidence type="ECO:0000256" key="1">
    <source>
        <dbReference type="ARBA" id="ARBA00007626"/>
    </source>
</evidence>
<name>A0ABD1BDA9_CARAN</name>
<dbReference type="Proteomes" id="UP001558713">
    <property type="component" value="Unassembled WGS sequence"/>
</dbReference>
<dbReference type="EMBL" id="JBANAX010000432">
    <property type="protein sequence ID" value="KAL1208981.1"/>
    <property type="molecule type" value="Genomic_DNA"/>
</dbReference>
<dbReference type="PROSITE" id="PS51375">
    <property type="entry name" value="PPR"/>
    <property type="match status" value="1"/>
</dbReference>
<dbReference type="Gene3D" id="1.25.40.10">
    <property type="entry name" value="Tetratricopeptide repeat domain"/>
    <property type="match status" value="1"/>
</dbReference>
<dbReference type="InterPro" id="IPR050872">
    <property type="entry name" value="PPR_P_subfamily"/>
</dbReference>
<proteinExistence type="inferred from homology"/>
<gene>
    <name evidence="4" type="ORF">V5N11_004062</name>
</gene>
<organism evidence="4 5">
    <name type="scientific">Cardamine amara subsp. amara</name>
    <dbReference type="NCBI Taxonomy" id="228776"/>
    <lineage>
        <taxon>Eukaryota</taxon>
        <taxon>Viridiplantae</taxon>
        <taxon>Streptophyta</taxon>
        <taxon>Embryophyta</taxon>
        <taxon>Tracheophyta</taxon>
        <taxon>Spermatophyta</taxon>
        <taxon>Magnoliopsida</taxon>
        <taxon>eudicotyledons</taxon>
        <taxon>Gunneridae</taxon>
        <taxon>Pentapetalae</taxon>
        <taxon>rosids</taxon>
        <taxon>malvids</taxon>
        <taxon>Brassicales</taxon>
        <taxon>Brassicaceae</taxon>
        <taxon>Cardamineae</taxon>
        <taxon>Cardamine</taxon>
    </lineage>
</organism>
<dbReference type="InterPro" id="IPR002885">
    <property type="entry name" value="PPR_rpt"/>
</dbReference>
<keyword evidence="2" id="KW-0677">Repeat</keyword>
<protein>
    <submittedName>
        <fullName evidence="4">Pentatricopeptide repeat-containing protein</fullName>
    </submittedName>
</protein>
<feature type="repeat" description="PPR" evidence="3">
    <location>
        <begin position="33"/>
        <end position="67"/>
    </location>
</feature>
<accession>A0ABD1BDA9</accession>
<comment type="similarity">
    <text evidence="1">Belongs to the PPR family. P subfamily.</text>
</comment>